<organism evidence="1 2">
    <name type="scientific">Corynebacterium accolens</name>
    <dbReference type="NCBI Taxonomy" id="38284"/>
    <lineage>
        <taxon>Bacteria</taxon>
        <taxon>Bacillati</taxon>
        <taxon>Actinomycetota</taxon>
        <taxon>Actinomycetes</taxon>
        <taxon>Mycobacteriales</taxon>
        <taxon>Corynebacteriaceae</taxon>
        <taxon>Corynebacterium</taxon>
    </lineage>
</organism>
<evidence type="ECO:0000313" key="2">
    <source>
        <dbReference type="Proteomes" id="UP000218690"/>
    </source>
</evidence>
<protein>
    <submittedName>
        <fullName evidence="1">DUF4288 domain-containing protein</fullName>
    </submittedName>
</protein>
<dbReference type="AlphaFoldDB" id="A0A2A4AHM1"/>
<gene>
    <name evidence="1" type="ORF">COM45_09995</name>
</gene>
<name>A0A2A4AHM1_9CORY</name>
<reference evidence="1 2" key="1">
    <citation type="submission" date="2017-09" db="EMBL/GenBank/DDBJ databases">
        <title>Draft Genome Sequence of Corynebacterium accolens AH4003.</title>
        <authorList>
            <person name="Chen Y."/>
            <person name="Oosthuysen W.F."/>
            <person name="Kelley S."/>
            <person name="Horswill A."/>
        </authorList>
    </citation>
    <scope>NUCLEOTIDE SEQUENCE [LARGE SCALE GENOMIC DNA]</scope>
    <source>
        <strain evidence="1 2">AH4003</strain>
    </source>
</reference>
<dbReference type="Pfam" id="PF14119">
    <property type="entry name" value="DUF4288"/>
    <property type="match status" value="1"/>
</dbReference>
<dbReference type="Proteomes" id="UP000218690">
    <property type="component" value="Unassembled WGS sequence"/>
</dbReference>
<evidence type="ECO:0000313" key="1">
    <source>
        <dbReference type="EMBL" id="PCC82037.1"/>
    </source>
</evidence>
<dbReference type="InterPro" id="IPR025630">
    <property type="entry name" value="DUF4288"/>
</dbReference>
<dbReference type="EMBL" id="NWBP01000033">
    <property type="protein sequence ID" value="PCC82037.1"/>
    <property type="molecule type" value="Genomic_DNA"/>
</dbReference>
<comment type="caution">
    <text evidence="1">The sequence shown here is derived from an EMBL/GenBank/DDBJ whole genome shotgun (WGS) entry which is preliminary data.</text>
</comment>
<proteinExistence type="predicted"/>
<sequence length="104" mass="11707">MEPYIGIVVFELESVEPSEPSYFREDFVLVRATDDDEARAKVEALARSQESAEHPTIVMRHIVDVAPALDGTVEGDVDLYARHFASLEDYARFEMMLGGRDPFA</sequence>
<accession>A0A2A4AHM1</accession>